<evidence type="ECO:0000256" key="1">
    <source>
        <dbReference type="ARBA" id="ARBA00009437"/>
    </source>
</evidence>
<evidence type="ECO:0000256" key="3">
    <source>
        <dbReference type="ARBA" id="ARBA00023163"/>
    </source>
</evidence>
<dbReference type="GO" id="GO:0000976">
    <property type="term" value="F:transcription cis-regulatory region binding"/>
    <property type="evidence" value="ECO:0007669"/>
    <property type="project" value="TreeGrafter"/>
</dbReference>
<proteinExistence type="inferred from homology"/>
<feature type="domain" description="LysR substrate-binding" evidence="4">
    <location>
        <begin position="4"/>
        <end position="114"/>
    </location>
</feature>
<dbReference type="SUPFAM" id="SSF53850">
    <property type="entry name" value="Periplasmic binding protein-like II"/>
    <property type="match status" value="1"/>
</dbReference>
<keyword evidence="2" id="KW-0805">Transcription regulation</keyword>
<evidence type="ECO:0000259" key="4">
    <source>
        <dbReference type="Pfam" id="PF03466"/>
    </source>
</evidence>
<gene>
    <name evidence="5" type="primary">cmpR_22</name>
    <name evidence="5" type="ORF">SDC9_210817</name>
</gene>
<dbReference type="EMBL" id="VSSQ01141935">
    <property type="protein sequence ID" value="MPN63063.1"/>
    <property type="molecule type" value="Genomic_DNA"/>
</dbReference>
<dbReference type="Gene3D" id="3.40.190.290">
    <property type="match status" value="1"/>
</dbReference>
<protein>
    <submittedName>
        <fullName evidence="5">HTH-type transcriptional activator CmpR</fullName>
    </submittedName>
</protein>
<name>A0A645JUZ5_9ZZZZ</name>
<evidence type="ECO:0000256" key="2">
    <source>
        <dbReference type="ARBA" id="ARBA00023015"/>
    </source>
</evidence>
<dbReference type="PANTHER" id="PTHR30126:SF64">
    <property type="entry name" value="HTH-TYPE TRANSCRIPTIONAL REGULATOR CITR"/>
    <property type="match status" value="1"/>
</dbReference>
<dbReference type="Pfam" id="PF03466">
    <property type="entry name" value="LysR_substrate"/>
    <property type="match status" value="1"/>
</dbReference>
<sequence length="119" mass="13698">MDIDFLYSEKLILRKKGSGTRKLIEQKLSAKGISLDELNIISLIDSNEMIKKMIELGLGISFISKIAVKNEVDLKLIKTLSIKNLNLKRSFYFVHSKNRTLPPSVEAFKDFLINWQNKQ</sequence>
<accession>A0A645JUZ5</accession>
<dbReference type="InterPro" id="IPR005119">
    <property type="entry name" value="LysR_subst-bd"/>
</dbReference>
<keyword evidence="3" id="KW-0804">Transcription</keyword>
<dbReference type="GO" id="GO:0006355">
    <property type="term" value="P:regulation of DNA-templated transcription"/>
    <property type="evidence" value="ECO:0007669"/>
    <property type="project" value="TreeGrafter"/>
</dbReference>
<dbReference type="AlphaFoldDB" id="A0A645JUZ5"/>
<organism evidence="5">
    <name type="scientific">bioreactor metagenome</name>
    <dbReference type="NCBI Taxonomy" id="1076179"/>
    <lineage>
        <taxon>unclassified sequences</taxon>
        <taxon>metagenomes</taxon>
        <taxon>ecological metagenomes</taxon>
    </lineage>
</organism>
<comment type="caution">
    <text evidence="5">The sequence shown here is derived from an EMBL/GenBank/DDBJ whole genome shotgun (WGS) entry which is preliminary data.</text>
</comment>
<dbReference type="PANTHER" id="PTHR30126">
    <property type="entry name" value="HTH-TYPE TRANSCRIPTIONAL REGULATOR"/>
    <property type="match status" value="1"/>
</dbReference>
<comment type="similarity">
    <text evidence="1">Belongs to the LysR transcriptional regulatory family.</text>
</comment>
<reference evidence="5" key="1">
    <citation type="submission" date="2019-08" db="EMBL/GenBank/DDBJ databases">
        <authorList>
            <person name="Kucharzyk K."/>
            <person name="Murdoch R.W."/>
            <person name="Higgins S."/>
            <person name="Loffler F."/>
        </authorList>
    </citation>
    <scope>NUCLEOTIDE SEQUENCE</scope>
</reference>
<evidence type="ECO:0000313" key="5">
    <source>
        <dbReference type="EMBL" id="MPN63063.1"/>
    </source>
</evidence>